<organism evidence="7 8">
    <name type="scientific">Faecalibacterium gallinarum</name>
    <dbReference type="NCBI Taxonomy" id="2903556"/>
    <lineage>
        <taxon>Bacteria</taxon>
        <taxon>Bacillati</taxon>
        <taxon>Bacillota</taxon>
        <taxon>Clostridia</taxon>
        <taxon>Eubacteriales</taxon>
        <taxon>Oscillospiraceae</taxon>
        <taxon>Faecalibacterium</taxon>
    </lineage>
</organism>
<evidence type="ECO:0000256" key="4">
    <source>
        <dbReference type="ARBA" id="ARBA00022989"/>
    </source>
</evidence>
<feature type="transmembrane region" description="Helical" evidence="6">
    <location>
        <begin position="340"/>
        <end position="362"/>
    </location>
</feature>
<dbReference type="PANTHER" id="PTHR30250:SF11">
    <property type="entry name" value="O-ANTIGEN TRANSPORTER-RELATED"/>
    <property type="match status" value="1"/>
</dbReference>
<keyword evidence="5 6" id="KW-0472">Membrane</keyword>
<sequence>MSNEKAPEAGQNKYNRLAGNTLIFAISSFSSKLLTFIVQPFLTYAMRDVENMGISKLLSQCANLLIPFVSMGMSNAIIRFGLDRGNDKKQVFTNGLLTILAGYGLLLLCWPVVRLVPDVANYGALLYIYVLTSCLRTLCTQFVRSRQLNRLVAADGILCTFATLMFYVLYLVVFDWGASGYLLAIICGDVTSSLFLFFTAGLWRYVDFRRPNRALWGQMLRFSLPMIPAQISFWIINASDMFFVKAMCEGVEGRSGAAWSGLLSTGYFLPTILNTLGLIFYDAWQLSAVTEEEGREKFFSNVFRSYSSVMFCCAAGILWLCRPTMLIMKSSYYDSWQFVPFLTLAAVMTCFNQFMNSIYVLYKRSTRSLYTMLTGAIANCLMNYFFILWWGPVGATYASFLGLALVFLLRALDSRSLLKMRLQPGRILVNLAILIVEAAILLAELPLYGLWTGLITAVVILYNFKGVWGMVRVLLPRLLGRRGRGLVAWVDRLLEPKARKQA</sequence>
<feature type="transmembrane region" description="Helical" evidence="6">
    <location>
        <begin position="449"/>
        <end position="475"/>
    </location>
</feature>
<feature type="transmembrane region" description="Helical" evidence="6">
    <location>
        <begin position="424"/>
        <end position="443"/>
    </location>
</feature>
<dbReference type="GO" id="GO:0005886">
    <property type="term" value="C:plasma membrane"/>
    <property type="evidence" value="ECO:0007669"/>
    <property type="project" value="UniProtKB-SubCell"/>
</dbReference>
<dbReference type="RefSeq" id="WP_238317519.1">
    <property type="nucleotide sequence ID" value="NZ_BQKV01000081.1"/>
</dbReference>
<feature type="transmembrane region" description="Helical" evidence="6">
    <location>
        <begin position="94"/>
        <end position="113"/>
    </location>
</feature>
<reference evidence="7" key="1">
    <citation type="journal article" date="2022" name="Int. J. Syst. Evol. Microbiol.">
        <title>Genome-based, phenotypic and chemotaxonomic classification of Faecalibacterium strains: proposal of three novel species Faecalibacterium duncaniae sp. nov., Faecalibacterium hattorii sp. nov. and Faecalibacterium gallinarum sp. nov. .</title>
        <authorList>
            <person name="Sakamoto M."/>
            <person name="Sakurai N."/>
            <person name="Tanno H."/>
            <person name="Iino T."/>
            <person name="Ohkuma M."/>
            <person name="Endo A."/>
        </authorList>
    </citation>
    <scope>NUCLEOTIDE SEQUENCE</scope>
    <source>
        <strain evidence="7">JCM 17207</strain>
    </source>
</reference>
<evidence type="ECO:0000256" key="3">
    <source>
        <dbReference type="ARBA" id="ARBA00022692"/>
    </source>
</evidence>
<feature type="transmembrane region" description="Helical" evidence="6">
    <location>
        <begin position="180"/>
        <end position="203"/>
    </location>
</feature>
<comment type="caution">
    <text evidence="7">The sequence shown here is derived from an EMBL/GenBank/DDBJ whole genome shotgun (WGS) entry which is preliminary data.</text>
</comment>
<feature type="transmembrane region" description="Helical" evidence="6">
    <location>
        <begin position="21"/>
        <end position="42"/>
    </location>
</feature>
<proteinExistence type="predicted"/>
<name>A0AA37IZM3_9FIRM</name>
<evidence type="ECO:0000313" key="7">
    <source>
        <dbReference type="EMBL" id="GJN65276.1"/>
    </source>
</evidence>
<keyword evidence="2" id="KW-1003">Cell membrane</keyword>
<gene>
    <name evidence="7" type="ORF">JCM17207_19010</name>
</gene>
<feature type="transmembrane region" description="Helical" evidence="6">
    <location>
        <begin position="119"/>
        <end position="139"/>
    </location>
</feature>
<dbReference type="PANTHER" id="PTHR30250">
    <property type="entry name" value="PST FAMILY PREDICTED COLANIC ACID TRANSPORTER"/>
    <property type="match status" value="1"/>
</dbReference>
<evidence type="ECO:0000313" key="8">
    <source>
        <dbReference type="Proteomes" id="UP001055185"/>
    </source>
</evidence>
<feature type="transmembrane region" description="Helical" evidence="6">
    <location>
        <begin position="302"/>
        <end position="320"/>
    </location>
</feature>
<keyword evidence="8" id="KW-1185">Reference proteome</keyword>
<keyword evidence="3 6" id="KW-0812">Transmembrane</keyword>
<feature type="transmembrane region" description="Helical" evidence="6">
    <location>
        <begin position="151"/>
        <end position="174"/>
    </location>
</feature>
<comment type="subcellular location">
    <subcellularLocation>
        <location evidence="1">Cell membrane</location>
        <topology evidence="1">Multi-pass membrane protein</topology>
    </subcellularLocation>
</comment>
<feature type="transmembrane region" description="Helical" evidence="6">
    <location>
        <begin position="256"/>
        <end position="281"/>
    </location>
</feature>
<dbReference type="InterPro" id="IPR050833">
    <property type="entry name" value="Poly_Biosynth_Transport"/>
</dbReference>
<accession>A0AA37IZM3</accession>
<feature type="transmembrane region" description="Helical" evidence="6">
    <location>
        <begin position="369"/>
        <end position="389"/>
    </location>
</feature>
<evidence type="ECO:0000256" key="1">
    <source>
        <dbReference type="ARBA" id="ARBA00004651"/>
    </source>
</evidence>
<evidence type="ECO:0000256" key="2">
    <source>
        <dbReference type="ARBA" id="ARBA00022475"/>
    </source>
</evidence>
<dbReference type="Proteomes" id="UP001055185">
    <property type="component" value="Unassembled WGS sequence"/>
</dbReference>
<evidence type="ECO:0000256" key="5">
    <source>
        <dbReference type="ARBA" id="ARBA00023136"/>
    </source>
</evidence>
<keyword evidence="4 6" id="KW-1133">Transmembrane helix</keyword>
<dbReference type="EMBL" id="BQKV01000081">
    <property type="protein sequence ID" value="GJN65276.1"/>
    <property type="molecule type" value="Genomic_DNA"/>
</dbReference>
<feature type="transmembrane region" description="Helical" evidence="6">
    <location>
        <begin position="62"/>
        <end position="82"/>
    </location>
</feature>
<dbReference type="AlphaFoldDB" id="A0AA37IZM3"/>
<feature type="transmembrane region" description="Helical" evidence="6">
    <location>
        <begin position="215"/>
        <end position="236"/>
    </location>
</feature>
<evidence type="ECO:0000256" key="6">
    <source>
        <dbReference type="SAM" id="Phobius"/>
    </source>
</evidence>
<feature type="transmembrane region" description="Helical" evidence="6">
    <location>
        <begin position="395"/>
        <end position="412"/>
    </location>
</feature>
<protein>
    <submittedName>
        <fullName evidence="7">Polysaccharide biosynthesis protein</fullName>
    </submittedName>
</protein>